<evidence type="ECO:0000313" key="3">
    <source>
        <dbReference type="Proteomes" id="UP001163882"/>
    </source>
</evidence>
<gene>
    <name evidence="2" type="ORF">OF122_02005</name>
</gene>
<protein>
    <submittedName>
        <fullName evidence="2">EpsG family protein</fullName>
    </submittedName>
</protein>
<feature type="transmembrane region" description="Helical" evidence="1">
    <location>
        <begin position="298"/>
        <end position="316"/>
    </location>
</feature>
<proteinExistence type="predicted"/>
<evidence type="ECO:0000313" key="2">
    <source>
        <dbReference type="EMBL" id="UYQ72587.1"/>
    </source>
</evidence>
<feature type="transmembrane region" description="Helical" evidence="1">
    <location>
        <begin position="265"/>
        <end position="291"/>
    </location>
</feature>
<keyword evidence="1" id="KW-0472">Membrane</keyword>
<dbReference type="EMBL" id="CP107716">
    <property type="protein sequence ID" value="UYQ72587.1"/>
    <property type="molecule type" value="Genomic_DNA"/>
</dbReference>
<keyword evidence="3" id="KW-1185">Reference proteome</keyword>
<name>A0ABY6IPQ1_9HYPH</name>
<feature type="transmembrane region" description="Helical" evidence="1">
    <location>
        <begin position="15"/>
        <end position="33"/>
    </location>
</feature>
<feature type="transmembrane region" description="Helical" evidence="1">
    <location>
        <begin position="112"/>
        <end position="128"/>
    </location>
</feature>
<sequence>MTAEIGERGVIDRRYDVAISVFSAIYALIFAIIPSHGFRDRENYLNYAENASEILHTYISAGLLRALTNEPIWLAINTVLGTIFPGPVVVSIIAFFAAFGVAFFLLSQVRRPIDLVIVTIILLAPSVFRTHLIQLRQGLAISVFLLALMVRIRGARWGILMAVPLIHSSFFLVIPLVALREISIKLRFSGFLTLLILLTVIATFVFSIGTVSSLLRARQASILETYGSDISPFSLMMWTVLFISALFQGKRFIREHVLEISTLTFFFWAFFYMPPVARGFQATLVLSLLAISRMRRDWLLATSCVFFIYVLAQYLVRTSQPWFGYAV</sequence>
<feature type="transmembrane region" description="Helical" evidence="1">
    <location>
        <begin position="235"/>
        <end position="253"/>
    </location>
</feature>
<keyword evidence="1" id="KW-0812">Transmembrane</keyword>
<dbReference type="RefSeq" id="WP_264226213.1">
    <property type="nucleotide sequence ID" value="NZ_CP107716.1"/>
</dbReference>
<feature type="transmembrane region" description="Helical" evidence="1">
    <location>
        <begin position="72"/>
        <end position="105"/>
    </location>
</feature>
<feature type="transmembrane region" description="Helical" evidence="1">
    <location>
        <begin position="191"/>
        <end position="215"/>
    </location>
</feature>
<feature type="transmembrane region" description="Helical" evidence="1">
    <location>
        <begin position="159"/>
        <end position="179"/>
    </location>
</feature>
<accession>A0ABY6IPQ1</accession>
<reference evidence="2" key="1">
    <citation type="submission" date="2022-10" db="EMBL/GenBank/DDBJ databases">
        <title>YIM 151497 complete genome.</title>
        <authorList>
            <person name="Chen X."/>
        </authorList>
    </citation>
    <scope>NUCLEOTIDE SEQUENCE</scope>
    <source>
        <strain evidence="2">YIM 151497</strain>
    </source>
</reference>
<evidence type="ECO:0000256" key="1">
    <source>
        <dbReference type="SAM" id="Phobius"/>
    </source>
</evidence>
<feature type="transmembrane region" description="Helical" evidence="1">
    <location>
        <begin position="134"/>
        <end position="152"/>
    </location>
</feature>
<keyword evidence="1" id="KW-1133">Transmembrane helix</keyword>
<dbReference type="Proteomes" id="UP001163882">
    <property type="component" value="Chromosome"/>
</dbReference>
<organism evidence="2 3">
    <name type="scientific">Pelagibacterium flavum</name>
    <dbReference type="NCBI Taxonomy" id="2984530"/>
    <lineage>
        <taxon>Bacteria</taxon>
        <taxon>Pseudomonadati</taxon>
        <taxon>Pseudomonadota</taxon>
        <taxon>Alphaproteobacteria</taxon>
        <taxon>Hyphomicrobiales</taxon>
        <taxon>Devosiaceae</taxon>
        <taxon>Pelagibacterium</taxon>
    </lineage>
</organism>